<feature type="domain" description="Transposase IS204/IS1001/IS1096/IS1165 DDE" evidence="1">
    <location>
        <begin position="161"/>
        <end position="406"/>
    </location>
</feature>
<dbReference type="Pfam" id="PF01610">
    <property type="entry name" value="DDE_Tnp_ISL3"/>
    <property type="match status" value="1"/>
</dbReference>
<reference evidence="3 4" key="1">
    <citation type="journal article" date="2015" name="Genome Announc.">
        <title>Expanding the biotechnology potential of lactobacilli through comparative genomics of 213 strains and associated genera.</title>
        <authorList>
            <person name="Sun Z."/>
            <person name="Harris H.M."/>
            <person name="McCann A."/>
            <person name="Guo C."/>
            <person name="Argimon S."/>
            <person name="Zhang W."/>
            <person name="Yang X."/>
            <person name="Jeffery I.B."/>
            <person name="Cooney J.C."/>
            <person name="Kagawa T.F."/>
            <person name="Liu W."/>
            <person name="Song Y."/>
            <person name="Salvetti E."/>
            <person name="Wrobel A."/>
            <person name="Rasinkangas P."/>
            <person name="Parkhill J."/>
            <person name="Rea M.C."/>
            <person name="O'Sullivan O."/>
            <person name="Ritari J."/>
            <person name="Douillard F.P."/>
            <person name="Paul Ross R."/>
            <person name="Yang R."/>
            <person name="Briner A.E."/>
            <person name="Felis G.E."/>
            <person name="de Vos W.M."/>
            <person name="Barrangou R."/>
            <person name="Klaenhammer T.R."/>
            <person name="Caufield P.W."/>
            <person name="Cui Y."/>
            <person name="Zhang H."/>
            <person name="O'Toole P.W."/>
        </authorList>
    </citation>
    <scope>NUCLEOTIDE SEQUENCE [LARGE SCALE GENOMIC DNA]</scope>
    <source>
        <strain evidence="3 4">DSM 23908</strain>
    </source>
</reference>
<dbReference type="Pfam" id="PF13542">
    <property type="entry name" value="HTH_Tnp_ISL3"/>
    <property type="match status" value="1"/>
</dbReference>
<organism evidence="3 4">
    <name type="scientific">Lactobacillus gigeriorum DSM 23908 = CRBIP 24.85</name>
    <dbReference type="NCBI Taxonomy" id="1423751"/>
    <lineage>
        <taxon>Bacteria</taxon>
        <taxon>Bacillati</taxon>
        <taxon>Bacillota</taxon>
        <taxon>Bacilli</taxon>
        <taxon>Lactobacillales</taxon>
        <taxon>Lactobacillaceae</taxon>
        <taxon>Lactobacillus</taxon>
    </lineage>
</organism>
<evidence type="ECO:0000313" key="3">
    <source>
        <dbReference type="EMBL" id="KRN09982.1"/>
    </source>
</evidence>
<dbReference type="InterPro" id="IPR002560">
    <property type="entry name" value="Transposase_DDE"/>
</dbReference>
<proteinExistence type="predicted"/>
<protein>
    <submittedName>
        <fullName evidence="3">Transposase</fullName>
    </submittedName>
</protein>
<dbReference type="EMBL" id="AYZO01000036">
    <property type="protein sequence ID" value="KRN09982.1"/>
    <property type="molecule type" value="Genomic_DNA"/>
</dbReference>
<gene>
    <name evidence="3" type="ORF">FC38_GL001227</name>
</gene>
<dbReference type="InterPro" id="IPR032877">
    <property type="entry name" value="Transposase_HTH"/>
</dbReference>
<dbReference type="PANTHER" id="PTHR33498:SF1">
    <property type="entry name" value="TRANSPOSASE FOR INSERTION SEQUENCE ELEMENT IS1557"/>
    <property type="match status" value="1"/>
</dbReference>
<dbReference type="PANTHER" id="PTHR33498">
    <property type="entry name" value="TRANSPOSASE FOR INSERTION SEQUENCE ELEMENT IS1557"/>
    <property type="match status" value="1"/>
</dbReference>
<dbReference type="Proteomes" id="UP000051521">
    <property type="component" value="Unassembled WGS sequence"/>
</dbReference>
<sequence>MSSINDCIKFDLDIKDKNIFFYDNFYKFFNGVQYKVYEALLKQPACPFCGSLNFIKTGRLKTHVRYITADASRPIVIRLFKQRILCRDCQRRSIAQSDLVDKHCCISNASKRKVLSALTEDRSMTSIARENNVSVNTVQRVLASCSHRFLDGYDYLPEYLAFDEFKGVDRTLHFICLDADSHTVVQILRTRYKSVLLKYFGKFSSQARMAVKTVSMDLNFYYQDIVRACFPNARIVIDRFHIVQMLARSLNSLRVQVMKQYEKSSREYKLLKSPWKLYLKKFRDLEKLHPVYNWHYKDCLTQEQIVMEGIACNEELENSYNLLQDFFEAIDNHDTAKVEELLYSKLPVGNLMHKTLLTFRRNKAAVLNGITSTYSNGYLEGFNRKIKQIERTAYGYSNFISLLTRIRVSVI</sequence>
<comment type="caution">
    <text evidence="3">The sequence shown here is derived from an EMBL/GenBank/DDBJ whole genome shotgun (WGS) entry which is preliminary data.</text>
</comment>
<evidence type="ECO:0000313" key="4">
    <source>
        <dbReference type="Proteomes" id="UP000051521"/>
    </source>
</evidence>
<name>A0ABR5PTS9_9LACO</name>
<dbReference type="InterPro" id="IPR047951">
    <property type="entry name" value="Transpos_ISL3"/>
</dbReference>
<evidence type="ECO:0000259" key="2">
    <source>
        <dbReference type="Pfam" id="PF13542"/>
    </source>
</evidence>
<accession>A0ABR5PTS9</accession>
<dbReference type="RefSeq" id="WP_053216530.1">
    <property type="nucleotide sequence ID" value="NZ_AYZO01000036.1"/>
</dbReference>
<keyword evidence="4" id="KW-1185">Reference proteome</keyword>
<dbReference type="NCBIfam" id="NF033550">
    <property type="entry name" value="transpos_ISL3"/>
    <property type="match status" value="1"/>
</dbReference>
<evidence type="ECO:0000259" key="1">
    <source>
        <dbReference type="Pfam" id="PF01610"/>
    </source>
</evidence>
<feature type="domain" description="Transposase IS204/IS1001/IS1096/IS1165 helix-turn-helix" evidence="2">
    <location>
        <begin position="98"/>
        <end position="143"/>
    </location>
</feature>